<dbReference type="EMBL" id="AP029612">
    <property type="protein sequence ID" value="BFG70604.1"/>
    <property type="molecule type" value="Genomic_DNA"/>
</dbReference>
<dbReference type="Pfam" id="PF03544">
    <property type="entry name" value="TonB_C"/>
    <property type="match status" value="1"/>
</dbReference>
<protein>
    <submittedName>
        <fullName evidence="3">Energy transducer TonB</fullName>
    </submittedName>
</protein>
<dbReference type="InterPro" id="IPR037682">
    <property type="entry name" value="TonB_C"/>
</dbReference>
<dbReference type="SUPFAM" id="SSF74653">
    <property type="entry name" value="TolA/TonB C-terminal domain"/>
    <property type="match status" value="1"/>
</dbReference>
<proteinExistence type="predicted"/>
<dbReference type="RefSeq" id="WP_353548247.1">
    <property type="nucleotide sequence ID" value="NZ_AP029612.1"/>
</dbReference>
<dbReference type="GO" id="GO:0055085">
    <property type="term" value="P:transmembrane transport"/>
    <property type="evidence" value="ECO:0007669"/>
    <property type="project" value="InterPro"/>
</dbReference>
<gene>
    <name evidence="3" type="ORF">KACHI17_14850</name>
</gene>
<evidence type="ECO:0000256" key="1">
    <source>
        <dbReference type="SAM" id="Phobius"/>
    </source>
</evidence>
<feature type="domain" description="TonB C-terminal" evidence="2">
    <location>
        <begin position="210"/>
        <end position="271"/>
    </location>
</feature>
<dbReference type="Gene3D" id="3.30.1150.10">
    <property type="match status" value="1"/>
</dbReference>
<name>A0AAT9GIW8_9BACT</name>
<feature type="transmembrane region" description="Helical" evidence="1">
    <location>
        <begin position="38"/>
        <end position="57"/>
    </location>
</feature>
<keyword evidence="1" id="KW-1133">Transmembrane helix</keyword>
<sequence>MEKKFTSRNDILDILFANRNKAYGAYELRISYNKRMKIAVTLMFIVCLLFSVGSILAKNKNNKNALVYVGPEIELSNVEEPPIEEVKPPEPAIKQPEVAQEILTAPKIVDDELVKEDEVMLAVDEYESVKIGTEKIEGTDDIGIVTPPVEKSIQATKIIQSNEDELTNGFVNVQIPAEFPGGIQGWTRYLERNLNSDIPVDNGAPANLYTVYVTFIVDKEGKVSDVKAENDPGYGTKEEAVRVIKKGPNWIPANQNGKAVVYRHKQAITFKVTE</sequence>
<evidence type="ECO:0000313" key="3">
    <source>
        <dbReference type="EMBL" id="BFG70604.1"/>
    </source>
</evidence>
<organism evidence="3">
    <name type="scientific">Sediminibacterium sp. KACHI17</name>
    <dbReference type="NCBI Taxonomy" id="1751071"/>
    <lineage>
        <taxon>Bacteria</taxon>
        <taxon>Pseudomonadati</taxon>
        <taxon>Bacteroidota</taxon>
        <taxon>Chitinophagia</taxon>
        <taxon>Chitinophagales</taxon>
        <taxon>Chitinophagaceae</taxon>
        <taxon>Sediminibacterium</taxon>
    </lineage>
</organism>
<accession>A0AAT9GIW8</accession>
<evidence type="ECO:0000259" key="2">
    <source>
        <dbReference type="Pfam" id="PF03544"/>
    </source>
</evidence>
<keyword evidence="1" id="KW-0472">Membrane</keyword>
<keyword evidence="1" id="KW-0812">Transmembrane</keyword>
<dbReference type="AlphaFoldDB" id="A0AAT9GIW8"/>
<reference evidence="3" key="1">
    <citation type="submission" date="2024-02" db="EMBL/GenBank/DDBJ databases">
        <title>Sediminibacterium planktonica sp. nov. and Sediminibacterium longus sp. nov., isolated from surface lake and river water.</title>
        <authorList>
            <person name="Watanabe K."/>
            <person name="Takemine S."/>
            <person name="Ishii Y."/>
            <person name="Ogata Y."/>
            <person name="Shindo C."/>
            <person name="Suda W."/>
        </authorList>
    </citation>
    <scope>NUCLEOTIDE SEQUENCE</scope>
    <source>
        <strain evidence="3">KACHI17</strain>
    </source>
</reference>